<dbReference type="InterPro" id="IPR049314">
    <property type="entry name" value="GH101_dom-5"/>
</dbReference>
<evidence type="ECO:0000256" key="6">
    <source>
        <dbReference type="SAM" id="Phobius"/>
    </source>
</evidence>
<feature type="region of interest" description="Disordered" evidence="5">
    <location>
        <begin position="1980"/>
        <end position="2035"/>
    </location>
</feature>
<gene>
    <name evidence="9" type="ORF">PXH68_00930</name>
</gene>
<keyword evidence="2" id="KW-0964">Secreted</keyword>
<dbReference type="InterPro" id="IPR025706">
    <property type="entry name" value="Endoa_GalNAc"/>
</dbReference>
<dbReference type="EMBL" id="CP118733">
    <property type="protein sequence ID" value="WNY47301.1"/>
    <property type="molecule type" value="Genomic_DNA"/>
</dbReference>
<protein>
    <submittedName>
        <fullName evidence="9">Endo-alpha-N-acetylgalactosaminidase family protein</fullName>
    </submittedName>
</protein>
<evidence type="ECO:0000256" key="3">
    <source>
        <dbReference type="ARBA" id="ARBA00022729"/>
    </source>
</evidence>
<dbReference type="Gene3D" id="2.60.120.870">
    <property type="match status" value="2"/>
</dbReference>
<dbReference type="RefSeq" id="WP_248028546.1">
    <property type="nucleotide sequence ID" value="NZ_CP118733.1"/>
</dbReference>
<keyword evidence="10" id="KW-1185">Reference proteome</keyword>
<dbReference type="PROSITE" id="PS50847">
    <property type="entry name" value="GRAM_POS_ANCHORING"/>
    <property type="match status" value="1"/>
</dbReference>
<feature type="transmembrane region" description="Helical" evidence="6">
    <location>
        <begin position="20"/>
        <end position="39"/>
    </location>
</feature>
<reference evidence="9 10" key="1">
    <citation type="submission" date="2023-02" db="EMBL/GenBank/DDBJ databases">
        <title>Streptococcus sp. Genome Sequencing and Assembly.</title>
        <authorList>
            <person name="Shore S.M."/>
            <person name="Nicholson T.L."/>
        </authorList>
    </citation>
    <scope>NUCLEOTIDE SEQUENCE [LARGE SCALE GENOMIC DNA]</scope>
    <source>
        <strain evidence="9 10">29896</strain>
    </source>
</reference>
<dbReference type="Pfam" id="PF21466">
    <property type="entry name" value="GH101_dom-5"/>
    <property type="match status" value="1"/>
</dbReference>
<sequence length="2138" mass="233410">MRSYSKELFSKKNHYSIRKLTVGAASVIVGMSLFSGAQIKAEETALAEGATREAVLAPAEEAAAEEVVEESAAPETNEAAVAPEINFAPAANATETVVAEWTASSNPAGTVEVREEDGVRYNRLSSVSGQDNGASTGTFTSPDLKMNEDGSAAISLDLIERSDAEKGRFGVYLNHTSHTKHILVGYDKQGWFWEYKSPVATNGGTWYSGTRVDEPVKDTAYRLNVNLTTGGQLSASIVSADNRETALFNAIQIPAEVLADLRSSNAAKLKVTSYSADRTIVDVKVTNQTGLNSDEANTDEQPVEETPTPADIQPEWTSTSTIKGTVAIKEEGGVRYNALSSTAQNNNAANIAVFEKAGLEASSEGNVNVNLEFVERSETNQGRFGVFVKYKDVNNFLFVGYDNLGWFWEYKVNGTGNWLRERTVTTAPAKNSRNTLSISYKADGQLNATNNDVQLFDTLNLETAVKEALAAEKRVALKLGTYNSELTKIDIKADNQTGVTPADDKEETPTTAFVVNDAAVEYDELNSGELTAKIDRAFPRVREYTFNGNKVFGQVHSLNSLRINNVKVTPTVTYNKVDDKTAHYVLDVVDEANKINASIKVQIKVEGKELHFDVLEVTNRNQVTYGAAIDDVAKLIQTIAFDENNLVSVASHQTDAKFDGSRMSTHTHRTGDEHIQLQDGANYQRQGYMYGFVSTDQFAAAVWSNSQNSYGGGASDFTRLTTNSHRYTVDGETGVHLGIASSPWRWQGAHNGVVYPEYTLDKPSAKVVFTADANNDNKVDWQDGAIAYRDIMNNPKGFESVPELVAYRIAMNFGSQAQNPFLMTLDGIKKIALHTDGLGQSILLKGYGSEGHDSGHLNYADIGKRIGGVEDFKTLIEKSQPYGAKLGIHVNASETYPESKYFSEEILRRGQNGSYAYGWNWIDQGINISGHYDLAHNRLKRWEDLKEALGAGLDFIYVDVWGNGQAGGENAWETHVLAKEINAQDWRVAFEWGYAGEYDSTFQHWAADLTYGGYTLKGINSNIARFIRNHQKDSWVGDYPAYGGAANYPLLGGYDMKDFEGWQGRSDYNGYITNLFANNLMTKYIQHFQVTNWKNGDPVRMTDNGETYTWTPEMEITLKDKSDNTLVLTRKSNDVNNAGYRQRTVTLNGRKIQDGAAYLVPWNWDANGKDLANDKQKMYYFNEEAGATTWDMPEGWNTGTLYLYRLTELGKVEEQAIQVSNGRITLDLQANMPYVLYRTQQTNADVSWSDGMHIYDQGFNSGSLSHWNITGDQSKATIVKSQGANDMLRIQGNTETVSLTQTLTGLKPNTSYAAYVGVDNRSQAKATITVHNGSEAVSNYTKESIALNYVKAYAHNTLERNATVDNTSYFQNMYVFFTTGDNVDNVRLTLSREGDAAATYFDEIRIFENNSSMFGGNHNTSTGVFRQDFENVPQGIFPFVIGGIEGVEDNRTHLSEKHEPYTQRGWNGKKVNDVIEGDWSLKTNGLTARDRLVYQTIPQNFRFEAGKTYRVSFDYEAGSNGTYAFAIGEGKYNGRSGSLLLTPLNNTWENSQTPGKANFLVTGAASGDSWVGIFSTRRPGDTKGDTQGNANFRGYNDFMLDNLVIEEVELTGHMLAMNYYNINTPVLDESYTKSSLKPYKDALLNLGSVSEDVTIEEAQALIDAVNQARQGLTIRKTAVTKDDIVVPNAPSQQGEDLLKAFDGDTSTLWHTPWNTPTINVPATFRLRKPELITAFEYVPRQSGPNGILKALDLVVTDDQGQTHTFTARDWANNGQTKRIEFETPIRIASVSITGKESYGNPVNNFMSAAEFRFLMPVEEEAELDRSAYETALQAARTAGKTVLADQVAAYVARVEAANLLTETSLAAAVARLNGAEPDTGGSTTGDNTGTTNGETTDNTGGSTTGDSTGGNASGEQTLNTAALEKLLADAEGLDQTSLNETQTAQLAELFELATQAIESKDQSTIDEVVQMLETWLAGLTGGTTGNTDNTGNAGETTGGDTGNSGETTGGDAGNAGENTGGDAGNTGETTGGDAGTTTEEELVTAKGEPAYAEPLPAFEGGLVLNESLTHFIPAYEGDLLTKKVPLPTAKVAENKKETSENAKTLPNTAAAESTALLVMGTASLLSGLGLASRRRRNK</sequence>
<dbReference type="InterPro" id="IPR040575">
    <property type="entry name" value="GH101_N"/>
</dbReference>
<dbReference type="InterPro" id="IPR035364">
    <property type="entry name" value="Beta_sandwich_GH101"/>
</dbReference>
<dbReference type="SUPFAM" id="SSF49785">
    <property type="entry name" value="Galactose-binding domain-like"/>
    <property type="match status" value="1"/>
</dbReference>
<feature type="domain" description="WW" evidence="7">
    <location>
        <begin position="1158"/>
        <end position="1195"/>
    </location>
</feature>
<evidence type="ECO:0000259" key="8">
    <source>
        <dbReference type="PROSITE" id="PS50847"/>
    </source>
</evidence>
<feature type="region of interest" description="Disordered" evidence="5">
    <location>
        <begin position="1874"/>
        <end position="1915"/>
    </location>
</feature>
<dbReference type="InterPro" id="IPR014718">
    <property type="entry name" value="GH-type_carb-bd"/>
</dbReference>
<dbReference type="Pfam" id="PF00754">
    <property type="entry name" value="F5_F8_type_C"/>
    <property type="match status" value="1"/>
</dbReference>
<keyword evidence="3" id="KW-0732">Signal</keyword>
<keyword evidence="6" id="KW-0472">Membrane</keyword>
<dbReference type="InterPro" id="IPR005877">
    <property type="entry name" value="YSIRK_signal_dom"/>
</dbReference>
<organism evidence="9 10">
    <name type="scientific">Streptococcus suivaginalis</name>
    <dbReference type="NCBI Taxonomy" id="3028082"/>
    <lineage>
        <taxon>Bacteria</taxon>
        <taxon>Bacillati</taxon>
        <taxon>Bacillota</taxon>
        <taxon>Bacilli</taxon>
        <taxon>Lactobacillales</taxon>
        <taxon>Streptococcaceae</taxon>
        <taxon>Streptococcus</taxon>
    </lineage>
</organism>
<dbReference type="NCBIfam" id="TIGR01168">
    <property type="entry name" value="YSIRK_signal"/>
    <property type="match status" value="1"/>
</dbReference>
<dbReference type="Pfam" id="PF12905">
    <property type="entry name" value="Glyco_hydro_101"/>
    <property type="match status" value="1"/>
</dbReference>
<feature type="compositionally biased region" description="Polar residues" evidence="5">
    <location>
        <begin position="125"/>
        <end position="141"/>
    </location>
</feature>
<dbReference type="Proteomes" id="UP001304088">
    <property type="component" value="Chromosome"/>
</dbReference>
<dbReference type="InterPro" id="IPR001202">
    <property type="entry name" value="WW_dom"/>
</dbReference>
<evidence type="ECO:0000259" key="7">
    <source>
        <dbReference type="PROSITE" id="PS50020"/>
    </source>
</evidence>
<dbReference type="PROSITE" id="PS50020">
    <property type="entry name" value="WW_DOMAIN_2"/>
    <property type="match status" value="1"/>
</dbReference>
<dbReference type="Gene3D" id="2.60.120.260">
    <property type="entry name" value="Galactose-binding domain-like"/>
    <property type="match status" value="3"/>
</dbReference>
<name>A0AA97AA73_9STRE</name>
<dbReference type="InterPro" id="IPR040502">
    <property type="entry name" value="GH101_dom-6"/>
</dbReference>
<evidence type="ECO:0000256" key="2">
    <source>
        <dbReference type="ARBA" id="ARBA00022525"/>
    </source>
</evidence>
<dbReference type="Gene3D" id="6.10.140.660">
    <property type="match status" value="1"/>
</dbReference>
<dbReference type="Gene3D" id="2.60.40.1180">
    <property type="entry name" value="Golgi alpha-mannosidase II"/>
    <property type="match status" value="1"/>
</dbReference>
<dbReference type="InterPro" id="IPR019931">
    <property type="entry name" value="LPXTG_anchor"/>
</dbReference>
<accession>A0AA97AA73</accession>
<dbReference type="InterPro" id="IPR040633">
    <property type="entry name" value="Gal_mutarotas_3"/>
</dbReference>
<dbReference type="GO" id="GO:0030246">
    <property type="term" value="F:carbohydrate binding"/>
    <property type="evidence" value="ECO:0007669"/>
    <property type="project" value="InterPro"/>
</dbReference>
<dbReference type="Pfam" id="PF04650">
    <property type="entry name" value="YSIRK_signal"/>
    <property type="match status" value="1"/>
</dbReference>
<dbReference type="Pfam" id="PF00746">
    <property type="entry name" value="Gram_pos_anchor"/>
    <property type="match status" value="1"/>
</dbReference>
<dbReference type="Gene3D" id="3.20.20.80">
    <property type="entry name" value="Glycosidases"/>
    <property type="match status" value="1"/>
</dbReference>
<dbReference type="Pfam" id="PF17995">
    <property type="entry name" value="GH101_N"/>
    <property type="match status" value="2"/>
</dbReference>
<dbReference type="GO" id="GO:0033926">
    <property type="term" value="F:endo-alpha-N-acetylgalactosaminidase activity"/>
    <property type="evidence" value="ECO:0007669"/>
    <property type="project" value="InterPro"/>
</dbReference>
<evidence type="ECO:0000313" key="9">
    <source>
        <dbReference type="EMBL" id="WNY47301.1"/>
    </source>
</evidence>
<dbReference type="Pfam" id="PF18080">
    <property type="entry name" value="Gal_mutarotas_3"/>
    <property type="match status" value="1"/>
</dbReference>
<keyword evidence="6" id="KW-1133">Transmembrane helix</keyword>
<dbReference type="InterPro" id="IPR000421">
    <property type="entry name" value="FA58C"/>
</dbReference>
<dbReference type="Pfam" id="PF17974">
    <property type="entry name" value="GalBD_like"/>
    <property type="match status" value="1"/>
</dbReference>
<dbReference type="Gene3D" id="2.70.98.10">
    <property type="match status" value="1"/>
</dbReference>
<evidence type="ECO:0000313" key="10">
    <source>
        <dbReference type="Proteomes" id="UP001304088"/>
    </source>
</evidence>
<keyword evidence="1" id="KW-0134">Cell wall</keyword>
<evidence type="ECO:0000256" key="5">
    <source>
        <dbReference type="SAM" id="MobiDB-lite"/>
    </source>
</evidence>
<dbReference type="KEGG" id="ssuv:PXH68_00930"/>
<feature type="compositionally biased region" description="Gly residues" evidence="5">
    <location>
        <begin position="1996"/>
        <end position="2034"/>
    </location>
</feature>
<dbReference type="Pfam" id="PF17451">
    <property type="entry name" value="Glyco_hyd_101C"/>
    <property type="match status" value="1"/>
</dbReference>
<feature type="region of interest" description="Disordered" evidence="5">
    <location>
        <begin position="125"/>
        <end position="146"/>
    </location>
</feature>
<keyword evidence="6" id="KW-0812">Transmembrane</keyword>
<dbReference type="InterPro" id="IPR013780">
    <property type="entry name" value="Glyco_hydro_b"/>
</dbReference>
<feature type="domain" description="Gram-positive cocci surface proteins LPxTG" evidence="8">
    <location>
        <begin position="2105"/>
        <end position="2138"/>
    </location>
</feature>
<dbReference type="NCBIfam" id="TIGR01167">
    <property type="entry name" value="LPXTG_anchor"/>
    <property type="match status" value="1"/>
</dbReference>
<dbReference type="CDD" id="cd14244">
    <property type="entry name" value="GH_101_like"/>
    <property type="match status" value="1"/>
</dbReference>
<keyword evidence="4" id="KW-0572">Peptidoglycan-anchor</keyword>
<evidence type="ECO:0000256" key="1">
    <source>
        <dbReference type="ARBA" id="ARBA00022512"/>
    </source>
</evidence>
<evidence type="ECO:0000256" key="4">
    <source>
        <dbReference type="ARBA" id="ARBA00023088"/>
    </source>
</evidence>
<proteinExistence type="predicted"/>
<feature type="region of interest" description="Disordered" evidence="5">
    <location>
        <begin position="290"/>
        <end position="313"/>
    </location>
</feature>
<dbReference type="InterPro" id="IPR008979">
    <property type="entry name" value="Galactose-bd-like_sf"/>
</dbReference>
<feature type="compositionally biased region" description="Low complexity" evidence="5">
    <location>
        <begin position="1985"/>
        <end position="1995"/>
    </location>
</feature>
<feature type="compositionally biased region" description="Low complexity" evidence="5">
    <location>
        <begin position="1878"/>
        <end position="1906"/>
    </location>
</feature>